<evidence type="ECO:0000313" key="2">
    <source>
        <dbReference type="Proteomes" id="UP001209540"/>
    </source>
</evidence>
<organism evidence="1 2">
    <name type="scientific">Phascolomyces articulosus</name>
    <dbReference type="NCBI Taxonomy" id="60185"/>
    <lineage>
        <taxon>Eukaryota</taxon>
        <taxon>Fungi</taxon>
        <taxon>Fungi incertae sedis</taxon>
        <taxon>Mucoromycota</taxon>
        <taxon>Mucoromycotina</taxon>
        <taxon>Mucoromycetes</taxon>
        <taxon>Mucorales</taxon>
        <taxon>Lichtheimiaceae</taxon>
        <taxon>Phascolomyces</taxon>
    </lineage>
</organism>
<proteinExistence type="predicted"/>
<dbReference type="EMBL" id="JAIXMP010000007">
    <property type="protein sequence ID" value="KAI9270578.1"/>
    <property type="molecule type" value="Genomic_DNA"/>
</dbReference>
<dbReference type="Pfam" id="PF13092">
    <property type="entry name" value="CENP-L"/>
    <property type="match status" value="1"/>
</dbReference>
<dbReference type="Proteomes" id="UP001209540">
    <property type="component" value="Unassembled WGS sequence"/>
</dbReference>
<protein>
    <submittedName>
        <fullName evidence="1">Uncharacterized protein</fullName>
    </submittedName>
</protein>
<keyword evidence="2" id="KW-1185">Reference proteome</keyword>
<sequence length="307" mass="35130">MRKSKEKRRVEFINRTFVPYHCSTLYSFDAAQSKKKSRWKTALADKLCTAFELSTNIGQPRQKQRKISIEEGELKDIIIEEFSIVGWDSPCFPVNITINIRHREEERPSTNTIVMIPAKEQPAILGAWSYPLLLIRANPLVWAEVAEWLRYAFDCDLYPLNKPFLNLERLGEWCAQQLSNEEGTGGKLKNLDLRFSTKYKPKTDPFDISPEPKVGPVQALLDVAEINDIFEMIGENKKSFIEAVQTRIQVDADEEIRSKLLFTLIKVSSPNVLLDLNVNKIKILSGTTNEQLNQIIDILCNILSSSK</sequence>
<reference evidence="1" key="2">
    <citation type="submission" date="2023-02" db="EMBL/GenBank/DDBJ databases">
        <authorList>
            <consortium name="DOE Joint Genome Institute"/>
            <person name="Mondo S.J."/>
            <person name="Chang Y."/>
            <person name="Wang Y."/>
            <person name="Ahrendt S."/>
            <person name="Andreopoulos W."/>
            <person name="Barry K."/>
            <person name="Beard J."/>
            <person name="Benny G.L."/>
            <person name="Blankenship S."/>
            <person name="Bonito G."/>
            <person name="Cuomo C."/>
            <person name="Desiro A."/>
            <person name="Gervers K.A."/>
            <person name="Hundley H."/>
            <person name="Kuo A."/>
            <person name="LaButti K."/>
            <person name="Lang B.F."/>
            <person name="Lipzen A."/>
            <person name="O'Donnell K."/>
            <person name="Pangilinan J."/>
            <person name="Reynolds N."/>
            <person name="Sandor L."/>
            <person name="Smith M.W."/>
            <person name="Tsang A."/>
            <person name="Grigoriev I.V."/>
            <person name="Stajich J.E."/>
            <person name="Spatafora J.W."/>
        </authorList>
    </citation>
    <scope>NUCLEOTIDE SEQUENCE</scope>
    <source>
        <strain evidence="1">RSA 2281</strain>
    </source>
</reference>
<dbReference type="AlphaFoldDB" id="A0AAD5K611"/>
<reference evidence="1" key="1">
    <citation type="journal article" date="2022" name="IScience">
        <title>Evolution of zygomycete secretomes and the origins of terrestrial fungal ecologies.</title>
        <authorList>
            <person name="Chang Y."/>
            <person name="Wang Y."/>
            <person name="Mondo S."/>
            <person name="Ahrendt S."/>
            <person name="Andreopoulos W."/>
            <person name="Barry K."/>
            <person name="Beard J."/>
            <person name="Benny G.L."/>
            <person name="Blankenship S."/>
            <person name="Bonito G."/>
            <person name="Cuomo C."/>
            <person name="Desiro A."/>
            <person name="Gervers K.A."/>
            <person name="Hundley H."/>
            <person name="Kuo A."/>
            <person name="LaButti K."/>
            <person name="Lang B.F."/>
            <person name="Lipzen A."/>
            <person name="O'Donnell K."/>
            <person name="Pangilinan J."/>
            <person name="Reynolds N."/>
            <person name="Sandor L."/>
            <person name="Smith M.E."/>
            <person name="Tsang A."/>
            <person name="Grigoriev I.V."/>
            <person name="Stajich J.E."/>
            <person name="Spatafora J.W."/>
        </authorList>
    </citation>
    <scope>NUCLEOTIDE SEQUENCE</scope>
    <source>
        <strain evidence="1">RSA 2281</strain>
    </source>
</reference>
<evidence type="ECO:0000313" key="1">
    <source>
        <dbReference type="EMBL" id="KAI9270578.1"/>
    </source>
</evidence>
<accession>A0AAD5K611</accession>
<name>A0AAD5K611_9FUNG</name>
<gene>
    <name evidence="1" type="ORF">BDA99DRAFT_502164</name>
</gene>
<comment type="caution">
    <text evidence="1">The sequence shown here is derived from an EMBL/GenBank/DDBJ whole genome shotgun (WGS) entry which is preliminary data.</text>
</comment>
<dbReference type="InterPro" id="IPR025204">
    <property type="entry name" value="CENP-L"/>
</dbReference>